<dbReference type="GO" id="GO:0005737">
    <property type="term" value="C:cytoplasm"/>
    <property type="evidence" value="ECO:0007669"/>
    <property type="project" value="TreeGrafter"/>
</dbReference>
<dbReference type="GO" id="GO:0008239">
    <property type="term" value="F:dipeptidyl-peptidase activity"/>
    <property type="evidence" value="ECO:0007669"/>
    <property type="project" value="TreeGrafter"/>
</dbReference>
<keyword evidence="2" id="KW-0378">Hydrolase</keyword>
<dbReference type="EMBL" id="OIVN01005680">
    <property type="protein sequence ID" value="SPD23605.1"/>
    <property type="molecule type" value="Genomic_DNA"/>
</dbReference>
<proteinExistence type="predicted"/>
<name>A0A2N9IH20_FAGSY</name>
<dbReference type="PANTHER" id="PTHR23422:SF9">
    <property type="entry name" value="ZN-DEPENDENT HYDROLASE"/>
    <property type="match status" value="1"/>
</dbReference>
<accession>A0A2N9IH20</accession>
<dbReference type="GO" id="GO:0046872">
    <property type="term" value="F:metal ion binding"/>
    <property type="evidence" value="ECO:0007669"/>
    <property type="project" value="UniProtKB-KW"/>
</dbReference>
<dbReference type="InterPro" id="IPR039461">
    <property type="entry name" value="Peptidase_M49"/>
</dbReference>
<gene>
    <name evidence="3" type="ORF">FSB_LOCUS51487</name>
</gene>
<protein>
    <submittedName>
        <fullName evidence="3">Uncharacterized protein</fullName>
    </submittedName>
</protein>
<evidence type="ECO:0000256" key="2">
    <source>
        <dbReference type="ARBA" id="ARBA00022801"/>
    </source>
</evidence>
<reference evidence="3" key="1">
    <citation type="submission" date="2018-02" db="EMBL/GenBank/DDBJ databases">
        <authorList>
            <person name="Cohen D.B."/>
            <person name="Kent A.D."/>
        </authorList>
    </citation>
    <scope>NUCLEOTIDE SEQUENCE</scope>
</reference>
<dbReference type="AlphaFoldDB" id="A0A2N9IH20"/>
<evidence type="ECO:0000313" key="3">
    <source>
        <dbReference type="EMBL" id="SPD23605.1"/>
    </source>
</evidence>
<evidence type="ECO:0000256" key="1">
    <source>
        <dbReference type="ARBA" id="ARBA00022723"/>
    </source>
</evidence>
<dbReference type="PANTHER" id="PTHR23422">
    <property type="entry name" value="DIPEPTIDYL PEPTIDASE III-RELATED"/>
    <property type="match status" value="1"/>
</dbReference>
<dbReference type="Gene3D" id="3.30.540.30">
    <property type="match status" value="1"/>
</dbReference>
<sequence length="222" mass="25199">MLTSFFMNRSCLDENEAFLTTADSAIKLLPEATRRVTGWKGLEYRAAFPMLKPPGANFYPPDMDKMEFQLWKDSLTKDKEDATGFFNVIKRHSEFVLESSLSKDSDDVTNHSVDSTHDLYIVPFSQEYNPFLKKAAELLHKAGDLTSSSSLKRLLHSKANAFLSNDYYESDIAWMELNRFGSPGLLARLLWEALSRGDLEMYSSLFDVVHLDGKESLKFLGG</sequence>
<organism evidence="3">
    <name type="scientific">Fagus sylvatica</name>
    <name type="common">Beechnut</name>
    <dbReference type="NCBI Taxonomy" id="28930"/>
    <lineage>
        <taxon>Eukaryota</taxon>
        <taxon>Viridiplantae</taxon>
        <taxon>Streptophyta</taxon>
        <taxon>Embryophyta</taxon>
        <taxon>Tracheophyta</taxon>
        <taxon>Spermatophyta</taxon>
        <taxon>Magnoliopsida</taxon>
        <taxon>eudicotyledons</taxon>
        <taxon>Gunneridae</taxon>
        <taxon>Pentapetalae</taxon>
        <taxon>rosids</taxon>
        <taxon>fabids</taxon>
        <taxon>Fagales</taxon>
        <taxon>Fagaceae</taxon>
        <taxon>Fagus</taxon>
    </lineage>
</organism>
<keyword evidence="1" id="KW-0479">Metal-binding</keyword>